<dbReference type="InterPro" id="IPR032250">
    <property type="entry name" value="DUF4825"/>
</dbReference>
<evidence type="ECO:0000259" key="2">
    <source>
        <dbReference type="Pfam" id="PF16107"/>
    </source>
</evidence>
<feature type="domain" description="DUF4825" evidence="2">
    <location>
        <begin position="40"/>
        <end position="135"/>
    </location>
</feature>
<protein>
    <submittedName>
        <fullName evidence="3">DUF4825 domain-containing protein</fullName>
    </submittedName>
</protein>
<keyword evidence="4" id="KW-1185">Reference proteome</keyword>
<dbReference type="EMBL" id="JAEEGC010000026">
    <property type="protein sequence ID" value="MBV7272551.1"/>
    <property type="molecule type" value="Genomic_DNA"/>
</dbReference>
<name>A0A949TVC4_9CLOT</name>
<organism evidence="3 4">
    <name type="scientific">Clostridium thailandense</name>
    <dbReference type="NCBI Taxonomy" id="2794346"/>
    <lineage>
        <taxon>Bacteria</taxon>
        <taxon>Bacillati</taxon>
        <taxon>Bacillota</taxon>
        <taxon>Clostridia</taxon>
        <taxon>Eubacteriales</taxon>
        <taxon>Clostridiaceae</taxon>
        <taxon>Clostridium</taxon>
    </lineage>
</organism>
<dbReference type="Proteomes" id="UP000694308">
    <property type="component" value="Unassembled WGS sequence"/>
</dbReference>
<dbReference type="AlphaFoldDB" id="A0A949TVC4"/>
<evidence type="ECO:0000313" key="4">
    <source>
        <dbReference type="Proteomes" id="UP000694308"/>
    </source>
</evidence>
<dbReference type="RefSeq" id="WP_218319585.1">
    <property type="nucleotide sequence ID" value="NZ_JAEEGC010000026.1"/>
</dbReference>
<sequence>MKRRFSLFCTLLIILLSVTSCQSNNSSNVNNTEQISLTRLIKYKDSDVGNNLAVSNILSNLPGALYVKQISLQTKSSPFGISVDYGLRQDTNVKESNLKEYWSEKNTKKIFLNNATTLFILINNVATVNFNVNHQSFSISREELKNFYGRDLNEYANKTALWEKEIFKETLNSNEKIDEFYKIHSIAIK</sequence>
<feature type="chain" id="PRO_5037465982" evidence="1">
    <location>
        <begin position="23"/>
        <end position="189"/>
    </location>
</feature>
<gene>
    <name evidence="3" type="ORF">I6U48_06420</name>
</gene>
<proteinExistence type="predicted"/>
<accession>A0A949TVC4</accession>
<comment type="caution">
    <text evidence="3">The sequence shown here is derived from an EMBL/GenBank/DDBJ whole genome shotgun (WGS) entry which is preliminary data.</text>
</comment>
<dbReference type="Pfam" id="PF16107">
    <property type="entry name" value="DUF4825"/>
    <property type="match status" value="1"/>
</dbReference>
<evidence type="ECO:0000256" key="1">
    <source>
        <dbReference type="SAM" id="SignalP"/>
    </source>
</evidence>
<reference evidence="3" key="1">
    <citation type="submission" date="2020-12" db="EMBL/GenBank/DDBJ databases">
        <title>Clostridium thailandense sp. nov., a novel acetogenic bacterium isolated from peat land soil in Thailand.</title>
        <authorList>
            <person name="Chaikitkaew S."/>
            <person name="Birkeland N.K."/>
        </authorList>
    </citation>
    <scope>NUCLEOTIDE SEQUENCE</scope>
    <source>
        <strain evidence="3">PL3</strain>
    </source>
</reference>
<feature type="signal peptide" evidence="1">
    <location>
        <begin position="1"/>
        <end position="22"/>
    </location>
</feature>
<evidence type="ECO:0000313" key="3">
    <source>
        <dbReference type="EMBL" id="MBV7272551.1"/>
    </source>
</evidence>
<dbReference type="PROSITE" id="PS51257">
    <property type="entry name" value="PROKAR_LIPOPROTEIN"/>
    <property type="match status" value="1"/>
</dbReference>
<keyword evidence="1" id="KW-0732">Signal</keyword>